<organism evidence="1 2">
    <name type="scientific">Lyophyllum shimeji</name>
    <name type="common">Hon-shimeji</name>
    <name type="synonym">Tricholoma shimeji</name>
    <dbReference type="NCBI Taxonomy" id="47721"/>
    <lineage>
        <taxon>Eukaryota</taxon>
        <taxon>Fungi</taxon>
        <taxon>Dikarya</taxon>
        <taxon>Basidiomycota</taxon>
        <taxon>Agaricomycotina</taxon>
        <taxon>Agaricomycetes</taxon>
        <taxon>Agaricomycetidae</taxon>
        <taxon>Agaricales</taxon>
        <taxon>Tricholomatineae</taxon>
        <taxon>Lyophyllaceae</taxon>
        <taxon>Lyophyllum</taxon>
    </lineage>
</organism>
<keyword evidence="2" id="KW-1185">Reference proteome</keyword>
<evidence type="ECO:0000313" key="1">
    <source>
        <dbReference type="EMBL" id="GLB34599.1"/>
    </source>
</evidence>
<gene>
    <name evidence="1" type="ORF">LshimejAT787_0201640</name>
</gene>
<protein>
    <submittedName>
        <fullName evidence="1">Uncharacterized protein</fullName>
    </submittedName>
</protein>
<name>A0A9P3UHW9_LYOSH</name>
<comment type="caution">
    <text evidence="1">The sequence shown here is derived from an EMBL/GenBank/DDBJ whole genome shotgun (WGS) entry which is preliminary data.</text>
</comment>
<dbReference type="EMBL" id="BRPK01000002">
    <property type="protein sequence ID" value="GLB34599.1"/>
    <property type="molecule type" value="Genomic_DNA"/>
</dbReference>
<dbReference type="AlphaFoldDB" id="A0A9P3UHW9"/>
<accession>A0A9P3UHW9</accession>
<evidence type="ECO:0000313" key="2">
    <source>
        <dbReference type="Proteomes" id="UP001063166"/>
    </source>
</evidence>
<reference evidence="1" key="1">
    <citation type="submission" date="2022-07" db="EMBL/GenBank/DDBJ databases">
        <title>The genome of Lyophyllum shimeji provides insight into the initial evolution of ectomycorrhizal fungal genome.</title>
        <authorList>
            <person name="Kobayashi Y."/>
            <person name="Shibata T."/>
            <person name="Hirakawa H."/>
            <person name="Shigenobu S."/>
            <person name="Nishiyama T."/>
            <person name="Yamada A."/>
            <person name="Hasebe M."/>
            <person name="Kawaguchi M."/>
        </authorList>
    </citation>
    <scope>NUCLEOTIDE SEQUENCE</scope>
    <source>
        <strain evidence="1">AT787</strain>
    </source>
</reference>
<dbReference type="Proteomes" id="UP001063166">
    <property type="component" value="Unassembled WGS sequence"/>
</dbReference>
<proteinExistence type="predicted"/>
<sequence>MAFWSCPYTRLAARHLRRNCNLTKDRKGHDVPPDLVPWPYRAIRGRGPITGRMGYEWMIRCVNSKAFTVALSASHAAYSVRLFRPARLVTESLEELVPFRARMLRPRAQRWCCIEANAPADSVVGSLNSYLYPISVPTLYETRASTTQDLGRYLPSRRRQRTGPVQKALLGSSPGARLWDRRSGCSRCDKTWILWMAVCFEERGAGGCEDVEIWLLLLDVFGARGSPPLS</sequence>